<dbReference type="AlphaFoldDB" id="L0FXD8"/>
<feature type="transmembrane region" description="Helical" evidence="5">
    <location>
        <begin position="73"/>
        <end position="91"/>
    </location>
</feature>
<comment type="subcellular location">
    <subcellularLocation>
        <location evidence="1">Membrane</location>
        <topology evidence="1">Multi-pass membrane protein</topology>
    </subcellularLocation>
</comment>
<dbReference type="InterPro" id="IPR011701">
    <property type="entry name" value="MFS"/>
</dbReference>
<dbReference type="InterPro" id="IPR051788">
    <property type="entry name" value="MFS_Transporter"/>
</dbReference>
<organism evidence="8 9">
    <name type="scientific">Echinicola vietnamensis (strain DSM 17526 / LMG 23754 / KMM 6221)</name>
    <dbReference type="NCBI Taxonomy" id="926556"/>
    <lineage>
        <taxon>Bacteria</taxon>
        <taxon>Pseudomonadati</taxon>
        <taxon>Bacteroidota</taxon>
        <taxon>Cytophagia</taxon>
        <taxon>Cytophagales</taxon>
        <taxon>Cyclobacteriaceae</taxon>
        <taxon>Echinicola</taxon>
    </lineage>
</organism>
<feature type="transmembrane region" description="Helical" evidence="5">
    <location>
        <begin position="136"/>
        <end position="155"/>
    </location>
</feature>
<evidence type="ECO:0000259" key="7">
    <source>
        <dbReference type="PROSITE" id="PS50850"/>
    </source>
</evidence>
<protein>
    <submittedName>
        <fullName evidence="8">Arabinose efflux permease family protein</fullName>
    </submittedName>
</protein>
<dbReference type="InterPro" id="IPR020846">
    <property type="entry name" value="MFS_dom"/>
</dbReference>
<dbReference type="PROSITE" id="PS50850">
    <property type="entry name" value="MFS"/>
    <property type="match status" value="1"/>
</dbReference>
<dbReference type="RefSeq" id="WP_015266102.1">
    <property type="nucleotide sequence ID" value="NC_019904.1"/>
</dbReference>
<feature type="chain" id="PRO_5003942044" evidence="6">
    <location>
        <begin position="27"/>
        <end position="393"/>
    </location>
</feature>
<feature type="transmembrane region" description="Helical" evidence="5">
    <location>
        <begin position="97"/>
        <end position="115"/>
    </location>
</feature>
<feature type="transmembrane region" description="Helical" evidence="5">
    <location>
        <begin position="161"/>
        <end position="181"/>
    </location>
</feature>
<dbReference type="PANTHER" id="PTHR23514:SF13">
    <property type="entry name" value="INNER MEMBRANE PROTEIN YBJJ"/>
    <property type="match status" value="1"/>
</dbReference>
<feature type="transmembrane region" description="Helical" evidence="5">
    <location>
        <begin position="326"/>
        <end position="347"/>
    </location>
</feature>
<dbReference type="PANTHER" id="PTHR23514">
    <property type="entry name" value="BYPASS OF STOP CODON PROTEIN 6"/>
    <property type="match status" value="1"/>
</dbReference>
<evidence type="ECO:0000256" key="1">
    <source>
        <dbReference type="ARBA" id="ARBA00004141"/>
    </source>
</evidence>
<dbReference type="OrthoDB" id="9809599at2"/>
<dbReference type="Gene3D" id="1.20.1250.20">
    <property type="entry name" value="MFS general substrate transporter like domains"/>
    <property type="match status" value="1"/>
</dbReference>
<dbReference type="Pfam" id="PF07690">
    <property type="entry name" value="MFS_1"/>
    <property type="match status" value="1"/>
</dbReference>
<feature type="transmembrane region" description="Helical" evidence="5">
    <location>
        <begin position="267"/>
        <end position="286"/>
    </location>
</feature>
<feature type="transmembrane region" description="Helical" evidence="5">
    <location>
        <begin position="292"/>
        <end position="314"/>
    </location>
</feature>
<feature type="domain" description="Major facilitator superfamily (MFS) profile" evidence="7">
    <location>
        <begin position="7"/>
        <end position="376"/>
    </location>
</feature>
<dbReference type="SUPFAM" id="SSF103473">
    <property type="entry name" value="MFS general substrate transporter"/>
    <property type="match status" value="1"/>
</dbReference>
<dbReference type="HOGENOM" id="CLU_035309_1_1_10"/>
<dbReference type="GO" id="GO:0022857">
    <property type="term" value="F:transmembrane transporter activity"/>
    <property type="evidence" value="ECO:0007669"/>
    <property type="project" value="InterPro"/>
</dbReference>
<keyword evidence="3 5" id="KW-1133">Transmembrane helix</keyword>
<feature type="transmembrane region" description="Helical" evidence="5">
    <location>
        <begin position="201"/>
        <end position="225"/>
    </location>
</feature>
<feature type="transmembrane region" description="Helical" evidence="5">
    <location>
        <begin position="42"/>
        <end position="61"/>
    </location>
</feature>
<feature type="signal peptide" evidence="6">
    <location>
        <begin position="1"/>
        <end position="26"/>
    </location>
</feature>
<dbReference type="KEGG" id="evi:Echvi_2296"/>
<name>L0FXD8_ECHVK</name>
<dbReference type="InterPro" id="IPR036259">
    <property type="entry name" value="MFS_trans_sf"/>
</dbReference>
<evidence type="ECO:0000256" key="2">
    <source>
        <dbReference type="ARBA" id="ARBA00022692"/>
    </source>
</evidence>
<dbReference type="STRING" id="926556.Echvi_2296"/>
<feature type="transmembrane region" description="Helical" evidence="5">
    <location>
        <begin position="237"/>
        <end position="255"/>
    </location>
</feature>
<evidence type="ECO:0000313" key="8">
    <source>
        <dbReference type="EMBL" id="AGA78544.1"/>
    </source>
</evidence>
<dbReference type="CDD" id="cd17393">
    <property type="entry name" value="MFS_MosC_like"/>
    <property type="match status" value="1"/>
</dbReference>
<proteinExistence type="predicted"/>
<dbReference type="EMBL" id="CP003346">
    <property type="protein sequence ID" value="AGA78544.1"/>
    <property type="molecule type" value="Genomic_DNA"/>
</dbReference>
<accession>L0FXD8</accession>
<keyword evidence="6" id="KW-0732">Signal</keyword>
<dbReference type="GO" id="GO:0016020">
    <property type="term" value="C:membrane"/>
    <property type="evidence" value="ECO:0007669"/>
    <property type="project" value="UniProtKB-SubCell"/>
</dbReference>
<evidence type="ECO:0000256" key="5">
    <source>
        <dbReference type="SAM" id="Phobius"/>
    </source>
</evidence>
<evidence type="ECO:0000256" key="4">
    <source>
        <dbReference type="ARBA" id="ARBA00023136"/>
    </source>
</evidence>
<feature type="transmembrane region" description="Helical" evidence="5">
    <location>
        <begin position="353"/>
        <end position="373"/>
    </location>
</feature>
<gene>
    <name evidence="8" type="ordered locus">Echvi_2296</name>
</gene>
<evidence type="ECO:0000256" key="3">
    <source>
        <dbReference type="ARBA" id="ARBA00022989"/>
    </source>
</evidence>
<evidence type="ECO:0000256" key="6">
    <source>
        <dbReference type="SAM" id="SignalP"/>
    </source>
</evidence>
<evidence type="ECO:0000313" key="9">
    <source>
        <dbReference type="Proteomes" id="UP000010796"/>
    </source>
</evidence>
<keyword evidence="2 5" id="KW-0812">Transmembrane</keyword>
<sequence length="393" mass="42172">MKLLRKRRIALSGLFFLAGLSFASWASRIPDFQQLFDLSEGQLGTLLLGMPLGSLIALPLAGWAVDKYGSRKVIVTGSLLYAVSLLSLGFTSSAVQLGVAVVIFGMMGNIMNISLNTQALLVEDGYNRSILASFHGLWSLAGFAGAGIGALMIKLDWAPLQHYWVVAGIMLLILVSSFNLLFKEEKRAGSGGLTLKKPDALLLRIGLVGFFGMMCEGCMFDWSGVYLKKVVVASPDLVPLGYVTFMAAMASGRFFSDTLANRWSKIVMLRISGALICLGLLIAVVYPSFWTAVAGFLLVGFGTASVIPLSYSIAGRSKMYSPSISLALVSTISFFGFLLGPPLIGFIAELFDLQVSFAVIAMMGMCISLLVSIRTQIFDSYKVPANKKVAAQG</sequence>
<dbReference type="eggNOG" id="COG2814">
    <property type="taxonomic scope" value="Bacteria"/>
</dbReference>
<reference evidence="9" key="1">
    <citation type="submission" date="2012-02" db="EMBL/GenBank/DDBJ databases">
        <title>The complete genome of Echinicola vietnamensis DSM 17526.</title>
        <authorList>
            <person name="Lucas S."/>
            <person name="Copeland A."/>
            <person name="Lapidus A."/>
            <person name="Glavina del Rio T."/>
            <person name="Dalin E."/>
            <person name="Tice H."/>
            <person name="Bruce D."/>
            <person name="Goodwin L."/>
            <person name="Pitluck S."/>
            <person name="Peters L."/>
            <person name="Ovchinnikova G."/>
            <person name="Teshima H."/>
            <person name="Kyrpides N."/>
            <person name="Mavromatis K."/>
            <person name="Ivanova N."/>
            <person name="Brettin T."/>
            <person name="Detter J.C."/>
            <person name="Han C."/>
            <person name="Larimer F."/>
            <person name="Land M."/>
            <person name="Hauser L."/>
            <person name="Markowitz V."/>
            <person name="Cheng J.-F."/>
            <person name="Hugenholtz P."/>
            <person name="Woyke T."/>
            <person name="Wu D."/>
            <person name="Brambilla E."/>
            <person name="Klenk H.-P."/>
            <person name="Eisen J.A."/>
        </authorList>
    </citation>
    <scope>NUCLEOTIDE SEQUENCE [LARGE SCALE GENOMIC DNA]</scope>
    <source>
        <strain evidence="9">DSM 17526 / LMG 23754 / KMM 6221</strain>
    </source>
</reference>
<keyword evidence="4 5" id="KW-0472">Membrane</keyword>
<dbReference type="Proteomes" id="UP000010796">
    <property type="component" value="Chromosome"/>
</dbReference>
<keyword evidence="9" id="KW-1185">Reference proteome</keyword>